<dbReference type="InterPro" id="IPR029787">
    <property type="entry name" value="Nucleotide_cyclase"/>
</dbReference>
<dbReference type="RefSeq" id="WP_147846473.1">
    <property type="nucleotide sequence ID" value="NZ_VDUZ01000007.1"/>
</dbReference>
<dbReference type="InterPro" id="IPR023393">
    <property type="entry name" value="START-like_dom_sf"/>
</dbReference>
<dbReference type="PROSITE" id="PS50125">
    <property type="entry name" value="GUANYLATE_CYCLASE_2"/>
    <property type="match status" value="1"/>
</dbReference>
<dbReference type="AlphaFoldDB" id="A0A5C8PQX9"/>
<reference evidence="2 3" key="1">
    <citation type="submission" date="2019-06" db="EMBL/GenBank/DDBJ databases">
        <title>New taxonomy in bacterial strain CC-CFT640, isolated from vineyard.</title>
        <authorList>
            <person name="Lin S.-Y."/>
            <person name="Tsai C.-F."/>
            <person name="Young C.-C."/>
        </authorList>
    </citation>
    <scope>NUCLEOTIDE SEQUENCE [LARGE SCALE GENOMIC DNA]</scope>
    <source>
        <strain evidence="2 3">CC-CFT640</strain>
    </source>
</reference>
<comment type="caution">
    <text evidence="2">The sequence shown here is derived from an EMBL/GenBank/DDBJ whole genome shotgun (WGS) entry which is preliminary data.</text>
</comment>
<dbReference type="InterPro" id="IPR045983">
    <property type="entry name" value="GUC-dom-containing_N"/>
</dbReference>
<dbReference type="SUPFAM" id="SSF55961">
    <property type="entry name" value="Bet v1-like"/>
    <property type="match status" value="1"/>
</dbReference>
<proteinExistence type="predicted"/>
<dbReference type="Gene3D" id="3.30.530.20">
    <property type="match status" value="1"/>
</dbReference>
<dbReference type="CDD" id="cd07302">
    <property type="entry name" value="CHD"/>
    <property type="match status" value="1"/>
</dbReference>
<name>A0A5C8PQX9_9HYPH</name>
<dbReference type="InterPro" id="IPR050697">
    <property type="entry name" value="Adenylyl/Guanylyl_Cyclase_3/4"/>
</dbReference>
<dbReference type="PANTHER" id="PTHR43081">
    <property type="entry name" value="ADENYLATE CYCLASE, TERMINAL-DIFFERENTIATION SPECIFIC-RELATED"/>
    <property type="match status" value="1"/>
</dbReference>
<feature type="domain" description="Guanylate cyclase" evidence="1">
    <location>
        <begin position="426"/>
        <end position="549"/>
    </location>
</feature>
<dbReference type="SMART" id="SM00044">
    <property type="entry name" value="CYCc"/>
    <property type="match status" value="1"/>
</dbReference>
<dbReference type="Pfam" id="PF00211">
    <property type="entry name" value="Guanylate_cyc"/>
    <property type="match status" value="1"/>
</dbReference>
<keyword evidence="3" id="KW-1185">Reference proteome</keyword>
<sequence length="599" mass="64636">MAKVEWTWHFEDLSPAVIWPVLADTNRFNEILGLPSYRLEEVAQPNGTVLRRGTGTVAGIALAWEEKPYEWVLHRRFRQTRIFSKGPFRVFGPTLDITPSGAGSTVVYALHWEPVNWLGKLSGVRLARSAGRTIERRMREAVAFLRGSAPIMFDYAAPVLPAGVRERLEAMVRDAEATGYAHGLARRLADRLVSAMEVDLQRLRPKALAGTFGTSQRNAIELCLAGVKARMLDMRWDLLCANCRGAKVTVPSLDQLPRGAHCPSCNIDYGRDFARNVELTFAPSPLIRTLGVGSFCLSGPATTPHVLVQQLLAPGERRVVAVDLPPGPYRLRTLHPGRAVDIEHAGGAVPGLRIVADGVEALPPGAAGEVSFVNDAGFELAALIEARGWVREALTAHEVTTLQAFRELFADATLRPGDEAGVGQVTILFTDLRGSTALYEQVGDAAAFNLVREHFAVLGRAVRDANGAIVKTIGDAVMAAFADPADAVRAALAIRDDVAALDRRLSADRNLGTSLVVKVGLHMGPSIAVNLNDRLDYFGSTVNMAARLQGQSQGGDIVLSRAVADDPAVRPLLLRVASRDETVMLKGFAAPVPFARITA</sequence>
<dbReference type="Pfam" id="PF19363">
    <property type="entry name" value="DUF5939"/>
    <property type="match status" value="1"/>
</dbReference>
<protein>
    <submittedName>
        <fullName evidence="2">Adenylate/guanylate cyclase domain-containing protein</fullName>
    </submittedName>
</protein>
<dbReference type="Gene3D" id="3.30.70.1230">
    <property type="entry name" value="Nucleotide cyclase"/>
    <property type="match status" value="1"/>
</dbReference>
<gene>
    <name evidence="2" type="ORF">FHP25_08380</name>
</gene>
<dbReference type="GO" id="GO:0035556">
    <property type="term" value="P:intracellular signal transduction"/>
    <property type="evidence" value="ECO:0007669"/>
    <property type="project" value="InterPro"/>
</dbReference>
<dbReference type="GO" id="GO:0006171">
    <property type="term" value="P:cAMP biosynthetic process"/>
    <property type="evidence" value="ECO:0007669"/>
    <property type="project" value="TreeGrafter"/>
</dbReference>
<dbReference type="SUPFAM" id="SSF55073">
    <property type="entry name" value="Nucleotide cyclase"/>
    <property type="match status" value="1"/>
</dbReference>
<dbReference type="InterPro" id="IPR001054">
    <property type="entry name" value="A/G_cyclase"/>
</dbReference>
<dbReference type="EMBL" id="VDUZ01000007">
    <property type="protein sequence ID" value="TXL78205.1"/>
    <property type="molecule type" value="Genomic_DNA"/>
</dbReference>
<accession>A0A5C8PQX9</accession>
<evidence type="ECO:0000313" key="2">
    <source>
        <dbReference type="EMBL" id="TXL78205.1"/>
    </source>
</evidence>
<dbReference type="OrthoDB" id="7374210at2"/>
<evidence type="ECO:0000313" key="3">
    <source>
        <dbReference type="Proteomes" id="UP000321638"/>
    </source>
</evidence>
<evidence type="ECO:0000259" key="1">
    <source>
        <dbReference type="PROSITE" id="PS50125"/>
    </source>
</evidence>
<dbReference type="PANTHER" id="PTHR43081:SF19">
    <property type="entry name" value="PH-SENSITIVE ADENYLATE CYCLASE RV1264"/>
    <property type="match status" value="1"/>
</dbReference>
<organism evidence="2 3">
    <name type="scientific">Vineibacter terrae</name>
    <dbReference type="NCBI Taxonomy" id="2586908"/>
    <lineage>
        <taxon>Bacteria</taxon>
        <taxon>Pseudomonadati</taxon>
        <taxon>Pseudomonadota</taxon>
        <taxon>Alphaproteobacteria</taxon>
        <taxon>Hyphomicrobiales</taxon>
        <taxon>Vineibacter</taxon>
    </lineage>
</organism>
<dbReference type="Proteomes" id="UP000321638">
    <property type="component" value="Unassembled WGS sequence"/>
</dbReference>
<dbReference type="GO" id="GO:0004016">
    <property type="term" value="F:adenylate cyclase activity"/>
    <property type="evidence" value="ECO:0007669"/>
    <property type="project" value="UniProtKB-ARBA"/>
</dbReference>